<evidence type="ECO:0000256" key="1">
    <source>
        <dbReference type="SAM" id="MobiDB-lite"/>
    </source>
</evidence>
<name>A0A8K0T9K8_9PEZI</name>
<feature type="region of interest" description="Disordered" evidence="1">
    <location>
        <begin position="1"/>
        <end position="31"/>
    </location>
</feature>
<comment type="caution">
    <text evidence="2">The sequence shown here is derived from an EMBL/GenBank/DDBJ whole genome shotgun (WGS) entry which is preliminary data.</text>
</comment>
<evidence type="ECO:0000313" key="2">
    <source>
        <dbReference type="EMBL" id="KAH7354390.1"/>
    </source>
</evidence>
<reference evidence="2" key="1">
    <citation type="journal article" date="2021" name="Nat. Commun.">
        <title>Genetic determinants of endophytism in the Arabidopsis root mycobiome.</title>
        <authorList>
            <person name="Mesny F."/>
            <person name="Miyauchi S."/>
            <person name="Thiergart T."/>
            <person name="Pickel B."/>
            <person name="Atanasova L."/>
            <person name="Karlsson M."/>
            <person name="Huettel B."/>
            <person name="Barry K.W."/>
            <person name="Haridas S."/>
            <person name="Chen C."/>
            <person name="Bauer D."/>
            <person name="Andreopoulos W."/>
            <person name="Pangilinan J."/>
            <person name="LaButti K."/>
            <person name="Riley R."/>
            <person name="Lipzen A."/>
            <person name="Clum A."/>
            <person name="Drula E."/>
            <person name="Henrissat B."/>
            <person name="Kohler A."/>
            <person name="Grigoriev I.V."/>
            <person name="Martin F.M."/>
            <person name="Hacquard S."/>
        </authorList>
    </citation>
    <scope>NUCLEOTIDE SEQUENCE</scope>
    <source>
        <strain evidence="2">MPI-CAGE-AT-0016</strain>
    </source>
</reference>
<keyword evidence="3" id="KW-1185">Reference proteome</keyword>
<protein>
    <submittedName>
        <fullName evidence="2">Uncharacterized protein</fullName>
    </submittedName>
</protein>
<accession>A0A8K0T9K8</accession>
<feature type="region of interest" description="Disordered" evidence="1">
    <location>
        <begin position="187"/>
        <end position="210"/>
    </location>
</feature>
<dbReference type="Proteomes" id="UP000813385">
    <property type="component" value="Unassembled WGS sequence"/>
</dbReference>
<sequence length="250" mass="27411">MRFPYRPMDSTRWLTRRSPEEEHNASDGPHPLAPLEAGGWMELGVCQSPLFFLAVFSLQRNPSSPRFSIHHRSRADDGTHTHSLTCTHTARTPPPLPLLPTHPCPALPACLPFTRFVTLTRPLLFFHSWSALPATAPPSGSPPIHNHTPPTCPSVGRVPSSSTRPWHGGTCLLVRCLPRRCPPTDASPGPRRWPVTTSCRGGPPAEREEALHRPSHLRACVVHRRPSSSSVSSLVICSSSSPAVALRIYT</sequence>
<proteinExistence type="predicted"/>
<gene>
    <name evidence="2" type="ORF">B0T11DRAFT_127479</name>
</gene>
<dbReference type="AlphaFoldDB" id="A0A8K0T9K8"/>
<evidence type="ECO:0000313" key="3">
    <source>
        <dbReference type="Proteomes" id="UP000813385"/>
    </source>
</evidence>
<dbReference type="EMBL" id="JAGPXD010000005">
    <property type="protein sequence ID" value="KAH7354390.1"/>
    <property type="molecule type" value="Genomic_DNA"/>
</dbReference>
<organism evidence="2 3">
    <name type="scientific">Plectosphaerella cucumerina</name>
    <dbReference type="NCBI Taxonomy" id="40658"/>
    <lineage>
        <taxon>Eukaryota</taxon>
        <taxon>Fungi</taxon>
        <taxon>Dikarya</taxon>
        <taxon>Ascomycota</taxon>
        <taxon>Pezizomycotina</taxon>
        <taxon>Sordariomycetes</taxon>
        <taxon>Hypocreomycetidae</taxon>
        <taxon>Glomerellales</taxon>
        <taxon>Plectosphaerellaceae</taxon>
        <taxon>Plectosphaerella</taxon>
    </lineage>
</organism>